<evidence type="ECO:0000313" key="2">
    <source>
        <dbReference type="EMBL" id="EJW95845.1"/>
    </source>
</evidence>
<protein>
    <recommendedName>
        <fullName evidence="3">Poly(3-hydroxybutyrate) depolymerase</fullName>
    </recommendedName>
</protein>
<proteinExistence type="predicted"/>
<dbReference type="EMBL" id="AMCI01005593">
    <property type="protein sequence ID" value="EJW95845.1"/>
    <property type="molecule type" value="Genomic_DNA"/>
</dbReference>
<dbReference type="InterPro" id="IPR050955">
    <property type="entry name" value="Plant_Biomass_Hydrol_Est"/>
</dbReference>
<name>J9C7L2_9ZZZZ</name>
<keyword evidence="1" id="KW-0732">Signal</keyword>
<gene>
    <name evidence="2" type="ORF">EVA_16045</name>
</gene>
<comment type="caution">
    <text evidence="2">The sequence shown here is derived from an EMBL/GenBank/DDBJ whole genome shotgun (WGS) entry which is preliminary data.</text>
</comment>
<evidence type="ECO:0000256" key="1">
    <source>
        <dbReference type="ARBA" id="ARBA00022729"/>
    </source>
</evidence>
<dbReference type="PANTHER" id="PTHR43037:SF1">
    <property type="entry name" value="BLL1128 PROTEIN"/>
    <property type="match status" value="1"/>
</dbReference>
<dbReference type="PANTHER" id="PTHR43037">
    <property type="entry name" value="UNNAMED PRODUCT-RELATED"/>
    <property type="match status" value="1"/>
</dbReference>
<organism evidence="2">
    <name type="scientific">gut metagenome</name>
    <dbReference type="NCBI Taxonomy" id="749906"/>
    <lineage>
        <taxon>unclassified sequences</taxon>
        <taxon>metagenomes</taxon>
        <taxon>organismal metagenomes</taxon>
    </lineage>
</organism>
<accession>J9C7L2</accession>
<dbReference type="SUPFAM" id="SSF53474">
    <property type="entry name" value="alpha/beta-Hydrolases"/>
    <property type="match status" value="1"/>
</dbReference>
<reference evidence="2" key="1">
    <citation type="journal article" date="2012" name="PLoS ONE">
        <title>Gene sets for utilization of primary and secondary nutrition supplies in the distal gut of endangered iberian lynx.</title>
        <authorList>
            <person name="Alcaide M."/>
            <person name="Messina E."/>
            <person name="Richter M."/>
            <person name="Bargiela R."/>
            <person name="Peplies J."/>
            <person name="Huws S.A."/>
            <person name="Newbold C.J."/>
            <person name="Golyshin P.N."/>
            <person name="Simon M.A."/>
            <person name="Lopez G."/>
            <person name="Yakimov M.M."/>
            <person name="Ferrer M."/>
        </authorList>
    </citation>
    <scope>NUCLEOTIDE SEQUENCE</scope>
</reference>
<sequence>MNGVINRKIVWAIFCMAGSLCASAQPNDYRSFFADRLSGKSTEYVEGRKLKVKAVAKERAKVWEAWVDANRICKEERLIPLAPISSDTKGVFAIPETLEPNARMPYYYGSKGQQPKEGYPFFLYLHGSGPKTQEWATGLKLAQYFKDEPSVYMVPQIPNEGEYYRWYQRSKQYVWNKVLRQVLANGVMNPDRLYIFGISEGGYGSQRLASFYADYLAGAGPMAGGEPLKNAPVENCMNIAFSLLTGALDKGFYRDVLTTYTRESFDSLQTLYPEHCVHRIELIPGRGHSIDYSPTTPWLKDHVRNPWPTTFLWEDFEMDGQHRSGFYNLVVKQRPDEKRTRYELQIRDNVVDLRVSNVHYTTLQKDPHWGIEMKFSRTYTPSTRGKWLIYLNEHLVDLNKKVIVRVNGKEVFNDKVTCSTAHLVNSLAEFYDPQRIYPAAVAVEL</sequence>
<dbReference type="AlphaFoldDB" id="J9C7L2"/>
<evidence type="ECO:0008006" key="3">
    <source>
        <dbReference type="Google" id="ProtNLM"/>
    </source>
</evidence>
<dbReference type="Gene3D" id="3.40.50.1820">
    <property type="entry name" value="alpha/beta hydrolase"/>
    <property type="match status" value="1"/>
</dbReference>
<dbReference type="InterPro" id="IPR029058">
    <property type="entry name" value="AB_hydrolase_fold"/>
</dbReference>